<reference evidence="7 8" key="1">
    <citation type="submission" date="2019-02" db="EMBL/GenBank/DDBJ databases">
        <title>Deep-cultivation of Planctomycetes and their phenomic and genomic characterization uncovers novel biology.</title>
        <authorList>
            <person name="Wiegand S."/>
            <person name="Jogler M."/>
            <person name="Boedeker C."/>
            <person name="Pinto D."/>
            <person name="Vollmers J."/>
            <person name="Rivas-Marin E."/>
            <person name="Kohn T."/>
            <person name="Peeters S.H."/>
            <person name="Heuer A."/>
            <person name="Rast P."/>
            <person name="Oberbeckmann S."/>
            <person name="Bunk B."/>
            <person name="Jeske O."/>
            <person name="Meyerdierks A."/>
            <person name="Storesund J.E."/>
            <person name="Kallscheuer N."/>
            <person name="Luecker S."/>
            <person name="Lage O.M."/>
            <person name="Pohl T."/>
            <person name="Merkel B.J."/>
            <person name="Hornburger P."/>
            <person name="Mueller R.-W."/>
            <person name="Bruemmer F."/>
            <person name="Labrenz M."/>
            <person name="Spormann A.M."/>
            <person name="Op den Camp H."/>
            <person name="Overmann J."/>
            <person name="Amann R."/>
            <person name="Jetten M.S.M."/>
            <person name="Mascher T."/>
            <person name="Medema M.H."/>
            <person name="Devos D.P."/>
            <person name="Kaster A.-K."/>
            <person name="Ovreas L."/>
            <person name="Rohde M."/>
            <person name="Galperin M.Y."/>
            <person name="Jogler C."/>
        </authorList>
    </citation>
    <scope>NUCLEOTIDE SEQUENCE [LARGE SCALE GENOMIC DNA]</scope>
    <source>
        <strain evidence="7 8">HG15A2</strain>
    </source>
</reference>
<dbReference type="Pfam" id="PF04231">
    <property type="entry name" value="Endonuclease_1"/>
    <property type="match status" value="1"/>
</dbReference>
<dbReference type="EC" id="3.1.-.-" evidence="7"/>
<dbReference type="PANTHER" id="PTHR33607">
    <property type="entry name" value="ENDONUCLEASE-1"/>
    <property type="match status" value="1"/>
</dbReference>
<feature type="domain" description="Ice-binding protein C-terminal" evidence="6">
    <location>
        <begin position="579"/>
        <end position="601"/>
    </location>
</feature>
<dbReference type="SUPFAM" id="SSF54060">
    <property type="entry name" value="His-Me finger endonucleases"/>
    <property type="match status" value="1"/>
</dbReference>
<accession>A0A517MXV5</accession>
<dbReference type="InterPro" id="IPR007346">
    <property type="entry name" value="Endonuclease-I"/>
</dbReference>
<dbReference type="InterPro" id="IPR044925">
    <property type="entry name" value="His-Me_finger_sf"/>
</dbReference>
<dbReference type="Proteomes" id="UP000319852">
    <property type="component" value="Chromosome"/>
</dbReference>
<gene>
    <name evidence="7" type="primary">bsn</name>
    <name evidence="7" type="ORF">HG15A2_30390</name>
</gene>
<dbReference type="GO" id="GO:0016787">
    <property type="term" value="F:hydrolase activity"/>
    <property type="evidence" value="ECO:0007669"/>
    <property type="project" value="UniProtKB-KW"/>
</dbReference>
<dbReference type="NCBIfam" id="TIGR02595">
    <property type="entry name" value="PEP_CTERM"/>
    <property type="match status" value="1"/>
</dbReference>
<keyword evidence="8" id="KW-1185">Reference proteome</keyword>
<dbReference type="InterPro" id="IPR013424">
    <property type="entry name" value="Ice-binding_C"/>
</dbReference>
<dbReference type="KEGG" id="amob:HG15A2_30390"/>
<dbReference type="InterPro" id="IPR036439">
    <property type="entry name" value="Dockerin_dom_sf"/>
</dbReference>
<feature type="chain" id="PRO_5021867961" evidence="5">
    <location>
        <begin position="23"/>
        <end position="603"/>
    </location>
</feature>
<evidence type="ECO:0000256" key="1">
    <source>
        <dbReference type="ARBA" id="ARBA00006429"/>
    </source>
</evidence>
<keyword evidence="2" id="KW-0540">Nuclease</keyword>
<dbReference type="GO" id="GO:0000272">
    <property type="term" value="P:polysaccharide catabolic process"/>
    <property type="evidence" value="ECO:0007669"/>
    <property type="project" value="InterPro"/>
</dbReference>
<evidence type="ECO:0000256" key="2">
    <source>
        <dbReference type="ARBA" id="ARBA00022722"/>
    </source>
</evidence>
<proteinExistence type="inferred from homology"/>
<name>A0A517MXV5_9BACT</name>
<dbReference type="PANTHER" id="PTHR33607:SF2">
    <property type="entry name" value="ENDONUCLEASE-1"/>
    <property type="match status" value="1"/>
</dbReference>
<feature type="compositionally biased region" description="Polar residues" evidence="4">
    <location>
        <begin position="107"/>
        <end position="119"/>
    </location>
</feature>
<organism evidence="7 8">
    <name type="scientific">Adhaeretor mobilis</name>
    <dbReference type="NCBI Taxonomy" id="1930276"/>
    <lineage>
        <taxon>Bacteria</taxon>
        <taxon>Pseudomonadati</taxon>
        <taxon>Planctomycetota</taxon>
        <taxon>Planctomycetia</taxon>
        <taxon>Pirellulales</taxon>
        <taxon>Lacipirellulaceae</taxon>
        <taxon>Adhaeretor</taxon>
    </lineage>
</organism>
<evidence type="ECO:0000256" key="3">
    <source>
        <dbReference type="ARBA" id="ARBA00022801"/>
    </source>
</evidence>
<evidence type="ECO:0000259" key="6">
    <source>
        <dbReference type="Pfam" id="PF07589"/>
    </source>
</evidence>
<evidence type="ECO:0000256" key="5">
    <source>
        <dbReference type="SAM" id="SignalP"/>
    </source>
</evidence>
<dbReference type="GO" id="GO:0004518">
    <property type="term" value="F:nuclease activity"/>
    <property type="evidence" value="ECO:0007669"/>
    <property type="project" value="UniProtKB-KW"/>
</dbReference>
<evidence type="ECO:0000313" key="7">
    <source>
        <dbReference type="EMBL" id="QDS99710.1"/>
    </source>
</evidence>
<comment type="similarity">
    <text evidence="1">Belongs to the EndA/NucM nuclease family.</text>
</comment>
<evidence type="ECO:0000313" key="8">
    <source>
        <dbReference type="Proteomes" id="UP000319852"/>
    </source>
</evidence>
<protein>
    <submittedName>
        <fullName evidence="7">Extracellular ribonuclease</fullName>
        <ecNumber evidence="7">3.1.-.-</ecNumber>
    </submittedName>
</protein>
<dbReference type="OrthoDB" id="9770276at2"/>
<keyword evidence="3 7" id="KW-0378">Hydrolase</keyword>
<dbReference type="AlphaFoldDB" id="A0A517MXV5"/>
<keyword evidence="5" id="KW-0732">Signal</keyword>
<dbReference type="RefSeq" id="WP_145060884.1">
    <property type="nucleotide sequence ID" value="NZ_CP036263.1"/>
</dbReference>
<dbReference type="Pfam" id="PF07589">
    <property type="entry name" value="PEP-CTERM"/>
    <property type="match status" value="1"/>
</dbReference>
<sequence length="603" mass="63551" precursor="true">MPILRYCFTLTFVFCFANAALAQYEPPASYYNSATGTGTTLKNQLQSIMSNGHIQRSYGDFRYSAAITDADPNVSGNILLVYDRSSESGQWNAGGSLPWNREHVWPQSLQPGSASNGTKGNLGDPHALRPSDVQINSTRGHRAFGFENTTGSYGTIGSDYYYTGDADRGDIARQLFYSATRYQDLGLTLVEGVPDDNEMGDLSSLIAYHYLDAPDEFELRRNHAIYSSSMNPSYYTNNRNAFIDRPEYVWSVYVDQNNDSRLAISGATINSNGSSTANVDLGRVLTGAAVPGAQSVTLNKLGNDGTYYEVTTSGSATSTLSGRYNAMTTGGADSQVFSVGLSTSTSSAGLKSGLVIIDNLDVTTSGGAGRGANDADDTLNVTLDVLDHATPSFAATNMNTLAFDFGDITIGSTIPTFDFDLFNIESTTGFTAALELDSINGSGDTSALTTDLTTFTGAGALDAGLFDGFTASFDTDSVGVFSASYTLSFSDEDIPGAMNLGELTLMLTGEVIAAVENADFTGDTMVDGADLLAWQAGFGMGTTLASGDANGDELVNADDLAIWSTQYGSGPSMLGSVGAVPEPTALLLLATSLLCFGGLRRKV</sequence>
<dbReference type="EMBL" id="CP036263">
    <property type="protein sequence ID" value="QDS99710.1"/>
    <property type="molecule type" value="Genomic_DNA"/>
</dbReference>
<evidence type="ECO:0000256" key="4">
    <source>
        <dbReference type="SAM" id="MobiDB-lite"/>
    </source>
</evidence>
<feature type="signal peptide" evidence="5">
    <location>
        <begin position="1"/>
        <end position="22"/>
    </location>
</feature>
<feature type="region of interest" description="Disordered" evidence="4">
    <location>
        <begin position="106"/>
        <end position="132"/>
    </location>
</feature>
<dbReference type="Gene3D" id="1.10.1330.10">
    <property type="entry name" value="Dockerin domain"/>
    <property type="match status" value="1"/>
</dbReference>